<dbReference type="RefSeq" id="WP_008737105.1">
    <property type="nucleotide sequence ID" value="NZ_CP004387.1"/>
</dbReference>
<evidence type="ECO:0000313" key="2">
    <source>
        <dbReference type="Proteomes" id="UP000006764"/>
    </source>
</evidence>
<sequence>MSRMPVPVHHLMTTLILASLIVGCGDDAGQITNPWQPPDSLIFAFPFPDQDEVPVSTPVVLRFSKALDDDVAADIENRVQLRHLPDDSVVTVDYKIVSEGRGLVLRPAAAPLVANSSYQLVLTGDGLGSINPAPFDDFRFHTAGLQSGSRDLVGSGPFAMLSVAPLDQASLLVDNPDAAHPGDMDTLRLVFNRTLDPASVTYGETVSLLDNNDMLVEASLYLQGRYLALDPKNDLGSVEHRLVIDGVRSRENETFPSLERRFTPMQTMPRETAILRVGTLGEEQPDMLSRLTGEPLNSVPVRSFIIGNDSSTDLVGDLAADLAFVPDFPDAVPLRVPAGSVLRGSPVDINIIGEVDSGLESGGVLVTLLTDANGYLIPNPLSSADDAPRYALLNMDVAMTAEGTETNAALSQNLLHIQIAGLAIVEDGVLVLDAVGVAEPEVLGLERASGLLSFRMEAYADQRNAPVPVEDTRPLQLQSWVPGDDFQPNARPGDPIILNFNKPLDPASVLLDGAIQVSIDGAPVAPDLAPMRHDGATVIIDGSQIVHNIDIEITLTSLLRDLQGNPLNQDQTLYLRLADFVLPGGSPANLRSPLIASVYPGYPCALVDAVLTGPQEDWRNGRCDGGQSDDPRYPIPELFVEQSLRVIFNRSIDPGSVNESTFFVERRIEDGTWQAIPGHLTILPQRIEFHPDRPWQVGSLYRYTLRSTNNTVNCGVNAICALDGAPIQTRQISQSSSTAPGPRQGGPNLVNHFLVSGEDRRFTVVSLRSLPAADVNANLVLDGAEQGVQDVGGTLVIPPNVLGMRLVSTSGVVTSANLGCSIGEDCPEKRFVYVASGALQAGVRRYDAEAEVNRRLLDGNPDTDDWTTGAIMADVFPNTLTTTGVFLEARALSLITIPLNTGPLVLRLDYKDNQPIQGFITDTADGPWFSTTFDLLIDAPELEPRLLIELGHDIRSKRVENVTLEGPLRFVDDGRLVLKVRNPDPLVIPANIDLLGIGLAGVVLEVPPLAVDLTFTFLPVKDF</sequence>
<dbReference type="HOGENOM" id="CLU_278074_0_0_6"/>
<dbReference type="KEGG" id="apac:S7S_11275"/>
<protein>
    <recommendedName>
        <fullName evidence="3">SbsA Ig-like domain-containing protein</fullName>
    </recommendedName>
</protein>
<dbReference type="AlphaFoldDB" id="A0A0B4XR04"/>
<proteinExistence type="predicted"/>
<dbReference type="OrthoDB" id="6716594at2"/>
<gene>
    <name evidence="1" type="ORF">S7S_11275</name>
</gene>
<evidence type="ECO:0008006" key="3">
    <source>
        <dbReference type="Google" id="ProtNLM"/>
    </source>
</evidence>
<reference evidence="1 2" key="1">
    <citation type="journal article" date="2012" name="J. Bacteriol.">
        <title>Genome sequence of an alkane-degrading bacterium, Alcanivorax pacificus type strain W11-5, isolated from deep sea sediment.</title>
        <authorList>
            <person name="Lai Q."/>
            <person name="Shao Z."/>
        </authorList>
    </citation>
    <scope>NUCLEOTIDE SEQUENCE [LARGE SCALE GENOMIC DNA]</scope>
    <source>
        <strain evidence="1 2">W11-5</strain>
    </source>
</reference>
<dbReference type="EMBL" id="CP004387">
    <property type="protein sequence ID" value="AJD48667.1"/>
    <property type="molecule type" value="Genomic_DNA"/>
</dbReference>
<dbReference type="Proteomes" id="UP000006764">
    <property type="component" value="Chromosome"/>
</dbReference>
<accession>A0A0B4XR04</accession>
<keyword evidence="2" id="KW-1185">Reference proteome</keyword>
<dbReference type="STRING" id="391936.S7S_11275"/>
<evidence type="ECO:0000313" key="1">
    <source>
        <dbReference type="EMBL" id="AJD48667.1"/>
    </source>
</evidence>
<organism evidence="1 2">
    <name type="scientific">Isoalcanivorax pacificus W11-5</name>
    <dbReference type="NCBI Taxonomy" id="391936"/>
    <lineage>
        <taxon>Bacteria</taxon>
        <taxon>Pseudomonadati</taxon>
        <taxon>Pseudomonadota</taxon>
        <taxon>Gammaproteobacteria</taxon>
        <taxon>Oceanospirillales</taxon>
        <taxon>Alcanivoracaceae</taxon>
        <taxon>Isoalcanivorax</taxon>
    </lineage>
</organism>
<dbReference type="PROSITE" id="PS51257">
    <property type="entry name" value="PROKAR_LIPOPROTEIN"/>
    <property type="match status" value="1"/>
</dbReference>
<name>A0A0B4XR04_9GAMM</name>